<keyword evidence="6" id="KW-0325">Glycoprotein</keyword>
<accession>A0A6I9YN42</accession>
<dbReference type="KEGG" id="tsr:106551579"/>
<dbReference type="Gene3D" id="2.10.50.10">
    <property type="entry name" value="Tumor Necrosis Factor Receptor, subunit A, domain 2"/>
    <property type="match status" value="1"/>
</dbReference>
<feature type="domain" description="Death" evidence="9">
    <location>
        <begin position="178"/>
        <end position="248"/>
    </location>
</feature>
<dbReference type="GeneID" id="106551579"/>
<dbReference type="InterPro" id="IPR000488">
    <property type="entry name" value="Death_dom"/>
</dbReference>
<keyword evidence="8" id="KW-0812">Transmembrane</keyword>
<keyword evidence="5" id="KW-0675">Receptor</keyword>
<dbReference type="InterPro" id="IPR011029">
    <property type="entry name" value="DEATH-like_dom_sf"/>
</dbReference>
<dbReference type="GO" id="GO:0036462">
    <property type="term" value="P:TRAIL-activated apoptotic signaling pathway"/>
    <property type="evidence" value="ECO:0007669"/>
    <property type="project" value="TreeGrafter"/>
</dbReference>
<evidence type="ECO:0000313" key="11">
    <source>
        <dbReference type="RefSeq" id="XP_013925180.1"/>
    </source>
</evidence>
<evidence type="ECO:0000256" key="3">
    <source>
        <dbReference type="ARBA" id="ARBA00023136"/>
    </source>
</evidence>
<dbReference type="Proteomes" id="UP000504617">
    <property type="component" value="Unplaced"/>
</dbReference>
<dbReference type="GO" id="GO:0043065">
    <property type="term" value="P:positive regulation of apoptotic process"/>
    <property type="evidence" value="ECO:0007669"/>
    <property type="project" value="TreeGrafter"/>
</dbReference>
<dbReference type="OrthoDB" id="8848202at2759"/>
<reference evidence="11" key="1">
    <citation type="submission" date="2025-08" db="UniProtKB">
        <authorList>
            <consortium name="RefSeq"/>
        </authorList>
    </citation>
    <scope>IDENTIFICATION</scope>
</reference>
<evidence type="ECO:0000256" key="4">
    <source>
        <dbReference type="ARBA" id="ARBA00023157"/>
    </source>
</evidence>
<feature type="region of interest" description="Disordered" evidence="7">
    <location>
        <begin position="75"/>
        <end position="150"/>
    </location>
</feature>
<dbReference type="SMART" id="SM00005">
    <property type="entry name" value="DEATH"/>
    <property type="match status" value="1"/>
</dbReference>
<dbReference type="Pfam" id="PF00531">
    <property type="entry name" value="Death"/>
    <property type="match status" value="1"/>
</dbReference>
<comment type="subcellular location">
    <subcellularLocation>
        <location evidence="1">Membrane</location>
    </subcellularLocation>
</comment>
<keyword evidence="4" id="KW-1015">Disulfide bond</keyword>
<gene>
    <name evidence="11" type="primary">LOC106551579</name>
</gene>
<dbReference type="AlphaFoldDB" id="A0A6I9YN42"/>
<evidence type="ECO:0000256" key="5">
    <source>
        <dbReference type="ARBA" id="ARBA00023170"/>
    </source>
</evidence>
<dbReference type="PANTHER" id="PTHR46330:SF16">
    <property type="entry name" value="TUMOR NECROSIS FACTOR RECEPTOR SUPERFAMILY MEMBER 22"/>
    <property type="match status" value="1"/>
</dbReference>
<feature type="compositionally biased region" description="Low complexity" evidence="7">
    <location>
        <begin position="135"/>
        <end position="150"/>
    </location>
</feature>
<protein>
    <submittedName>
        <fullName evidence="11">Uncharacterized protein LOC106551579</fullName>
    </submittedName>
</protein>
<dbReference type="InterPro" id="IPR052491">
    <property type="entry name" value="TNFRSF10"/>
</dbReference>
<keyword evidence="10" id="KW-1185">Reference proteome</keyword>
<dbReference type="Gene3D" id="1.10.533.10">
    <property type="entry name" value="Death Domain, Fas"/>
    <property type="match status" value="1"/>
</dbReference>
<dbReference type="PANTHER" id="PTHR46330">
    <property type="entry name" value="TUMOR NECROSIS FACTOR RECEPTOR SUPERFAMILY MEMBER 10B"/>
    <property type="match status" value="1"/>
</dbReference>
<evidence type="ECO:0000256" key="1">
    <source>
        <dbReference type="ARBA" id="ARBA00004370"/>
    </source>
</evidence>
<evidence type="ECO:0000256" key="6">
    <source>
        <dbReference type="ARBA" id="ARBA00023180"/>
    </source>
</evidence>
<evidence type="ECO:0000256" key="8">
    <source>
        <dbReference type="SAM" id="Phobius"/>
    </source>
</evidence>
<sequence length="260" mass="29194">MKCRTQCPEGQVVMKSCNATTDMKCGSPFPETSDSSFPSIYIGIGVSIGVVFLAIVIIGCLVYCLYKRRKSKGMKESRDNLISDNENKNSKTEASAPPQDRLPETAEGEDLEMREQDSFLPNRPSVSSSLEAACSNGQSSGGNNVQSSNNPAVRFNTSCMEKLEKTYFQTRNIVLPDDWQRLMRKCGLSDVDLENIKHDNPQHSNERHYQMLRTLRDRKGVVPAFNKILDSLKEMHLNGIYENIMNELISEDLIINATED</sequence>
<evidence type="ECO:0000256" key="7">
    <source>
        <dbReference type="SAM" id="MobiDB-lite"/>
    </source>
</evidence>
<dbReference type="GO" id="GO:0005886">
    <property type="term" value="C:plasma membrane"/>
    <property type="evidence" value="ECO:0007669"/>
    <property type="project" value="TreeGrafter"/>
</dbReference>
<name>A0A6I9YN42_9SAUR</name>
<dbReference type="SUPFAM" id="SSF47986">
    <property type="entry name" value="DEATH domain"/>
    <property type="match status" value="1"/>
</dbReference>
<keyword evidence="8" id="KW-1133">Transmembrane helix</keyword>
<keyword evidence="2" id="KW-0677">Repeat</keyword>
<evidence type="ECO:0000313" key="10">
    <source>
        <dbReference type="Proteomes" id="UP000504617"/>
    </source>
</evidence>
<dbReference type="RefSeq" id="XP_013925180.1">
    <property type="nucleotide sequence ID" value="XM_014069705.1"/>
</dbReference>
<dbReference type="GO" id="GO:0009986">
    <property type="term" value="C:cell surface"/>
    <property type="evidence" value="ECO:0007669"/>
    <property type="project" value="TreeGrafter"/>
</dbReference>
<feature type="compositionally biased region" description="Basic and acidic residues" evidence="7">
    <location>
        <begin position="75"/>
        <end position="91"/>
    </location>
</feature>
<evidence type="ECO:0000256" key="2">
    <source>
        <dbReference type="ARBA" id="ARBA00022737"/>
    </source>
</evidence>
<dbReference type="PROSITE" id="PS50017">
    <property type="entry name" value="DEATH_DOMAIN"/>
    <property type="match status" value="1"/>
</dbReference>
<evidence type="ECO:0000259" key="9">
    <source>
        <dbReference type="PROSITE" id="PS50017"/>
    </source>
</evidence>
<feature type="transmembrane region" description="Helical" evidence="8">
    <location>
        <begin position="40"/>
        <end position="66"/>
    </location>
</feature>
<proteinExistence type="predicted"/>
<organism evidence="10 11">
    <name type="scientific">Thamnophis sirtalis</name>
    <dbReference type="NCBI Taxonomy" id="35019"/>
    <lineage>
        <taxon>Eukaryota</taxon>
        <taxon>Metazoa</taxon>
        <taxon>Chordata</taxon>
        <taxon>Craniata</taxon>
        <taxon>Vertebrata</taxon>
        <taxon>Euteleostomi</taxon>
        <taxon>Lepidosauria</taxon>
        <taxon>Squamata</taxon>
        <taxon>Bifurcata</taxon>
        <taxon>Unidentata</taxon>
        <taxon>Episquamata</taxon>
        <taxon>Toxicofera</taxon>
        <taxon>Serpentes</taxon>
        <taxon>Colubroidea</taxon>
        <taxon>Colubridae</taxon>
        <taxon>Natricinae</taxon>
        <taxon>Thamnophis</taxon>
    </lineage>
</organism>
<keyword evidence="3 8" id="KW-0472">Membrane</keyword>